<sequence>MMKALKAGLFGLAMGALGAVALPAQEAAAQSAGTPATPAQQYGCCSYCNPAFQRCLNSAGTSPMMIAACGVTRTSCESTCNRTC</sequence>
<evidence type="ECO:0000313" key="2">
    <source>
        <dbReference type="EMBL" id="ATB38384.1"/>
    </source>
</evidence>
<feature type="signal peptide" evidence="1">
    <location>
        <begin position="1"/>
        <end position="21"/>
    </location>
</feature>
<dbReference type="Proteomes" id="UP000217257">
    <property type="component" value="Chromosome"/>
</dbReference>
<dbReference type="AlphaFoldDB" id="A0A250J349"/>
<protein>
    <recommendedName>
        <fullName evidence="4">Lipoprotein</fullName>
    </recommendedName>
</protein>
<accession>A0A250J349</accession>
<evidence type="ECO:0000256" key="1">
    <source>
        <dbReference type="SAM" id="SignalP"/>
    </source>
</evidence>
<evidence type="ECO:0008006" key="4">
    <source>
        <dbReference type="Google" id="ProtNLM"/>
    </source>
</evidence>
<evidence type="ECO:0000313" key="3">
    <source>
        <dbReference type="Proteomes" id="UP000217257"/>
    </source>
</evidence>
<dbReference type="EMBL" id="CP022098">
    <property type="protein sequence ID" value="ATB38384.1"/>
    <property type="molecule type" value="Genomic_DNA"/>
</dbReference>
<feature type="chain" id="PRO_5012558145" description="Lipoprotein" evidence="1">
    <location>
        <begin position="22"/>
        <end position="84"/>
    </location>
</feature>
<gene>
    <name evidence="2" type="ORF">CYFUS_003818</name>
</gene>
<keyword evidence="1" id="KW-0732">Signal</keyword>
<dbReference type="KEGG" id="cfus:CYFUS_003818"/>
<organism evidence="2 3">
    <name type="scientific">Cystobacter fuscus</name>
    <dbReference type="NCBI Taxonomy" id="43"/>
    <lineage>
        <taxon>Bacteria</taxon>
        <taxon>Pseudomonadati</taxon>
        <taxon>Myxococcota</taxon>
        <taxon>Myxococcia</taxon>
        <taxon>Myxococcales</taxon>
        <taxon>Cystobacterineae</taxon>
        <taxon>Archangiaceae</taxon>
        <taxon>Cystobacter</taxon>
    </lineage>
</organism>
<name>A0A250J349_9BACT</name>
<dbReference type="RefSeq" id="WP_157758529.1">
    <property type="nucleotide sequence ID" value="NZ_CP022098.1"/>
</dbReference>
<proteinExistence type="predicted"/>
<reference evidence="2 3" key="1">
    <citation type="submission" date="2017-06" db="EMBL/GenBank/DDBJ databases">
        <title>Sequencing and comparative analysis of myxobacterial genomes.</title>
        <authorList>
            <person name="Rupp O."/>
            <person name="Goesmann A."/>
            <person name="Sogaard-Andersen L."/>
        </authorList>
    </citation>
    <scope>NUCLEOTIDE SEQUENCE [LARGE SCALE GENOMIC DNA]</scope>
    <source>
        <strain evidence="2 3">DSM 52655</strain>
    </source>
</reference>